<dbReference type="PROSITE" id="PS50089">
    <property type="entry name" value="ZF_RING_2"/>
    <property type="match status" value="1"/>
</dbReference>
<reference evidence="21 22" key="1">
    <citation type="submission" date="2014-04" db="EMBL/GenBank/DDBJ databases">
        <authorList>
            <consortium name="DOE Joint Genome Institute"/>
            <person name="Kuo A."/>
            <person name="Zuccaro A."/>
            <person name="Kohler A."/>
            <person name="Nagy L.G."/>
            <person name="Floudas D."/>
            <person name="Copeland A."/>
            <person name="Barry K.W."/>
            <person name="Cichocki N."/>
            <person name="Veneault-Fourrey C."/>
            <person name="LaButti K."/>
            <person name="Lindquist E.A."/>
            <person name="Lipzen A."/>
            <person name="Lundell T."/>
            <person name="Morin E."/>
            <person name="Murat C."/>
            <person name="Sun H."/>
            <person name="Tunlid A."/>
            <person name="Henrissat B."/>
            <person name="Grigoriev I.V."/>
            <person name="Hibbett D.S."/>
            <person name="Martin F."/>
            <person name="Nordberg H.P."/>
            <person name="Cantor M.N."/>
            <person name="Hua S.X."/>
        </authorList>
    </citation>
    <scope>NUCLEOTIDE SEQUENCE [LARGE SCALE GENOMIC DNA]</scope>
    <source>
        <strain evidence="21 22">MAFF 305830</strain>
    </source>
</reference>
<dbReference type="Pfam" id="PF13639">
    <property type="entry name" value="zf-RING_2"/>
    <property type="match status" value="1"/>
</dbReference>
<dbReference type="STRING" id="933852.A0A0C3BAI0"/>
<dbReference type="OrthoDB" id="6270329at2759"/>
<dbReference type="GO" id="GO:0016562">
    <property type="term" value="P:protein import into peroxisome matrix, receptor recycling"/>
    <property type="evidence" value="ECO:0007669"/>
    <property type="project" value="UniProtKB-ARBA"/>
</dbReference>
<accession>A0A0C3BAI0</accession>
<evidence type="ECO:0000256" key="4">
    <source>
        <dbReference type="ARBA" id="ARBA00008704"/>
    </source>
</evidence>
<keyword evidence="13" id="KW-0862">Zinc</keyword>
<evidence type="ECO:0000256" key="17">
    <source>
        <dbReference type="ARBA" id="ARBA00023140"/>
    </source>
</evidence>
<dbReference type="CDD" id="cd16527">
    <property type="entry name" value="RING-HC_PEX10"/>
    <property type="match status" value="1"/>
</dbReference>
<dbReference type="PANTHER" id="PTHR23350:SF0">
    <property type="entry name" value="PEROXISOME BIOGENESIS FACTOR 10"/>
    <property type="match status" value="1"/>
</dbReference>
<dbReference type="GO" id="GO:0061630">
    <property type="term" value="F:ubiquitin protein ligase activity"/>
    <property type="evidence" value="ECO:0007669"/>
    <property type="project" value="UniProtKB-EC"/>
</dbReference>
<dbReference type="EMBL" id="KN824290">
    <property type="protein sequence ID" value="KIM29089.1"/>
    <property type="molecule type" value="Genomic_DNA"/>
</dbReference>
<evidence type="ECO:0000256" key="8">
    <source>
        <dbReference type="ARBA" id="ARBA00022679"/>
    </source>
</evidence>
<comment type="subcellular location">
    <subcellularLocation>
        <location evidence="2">Peroxisome membrane</location>
        <topology evidence="2">Multi-pass membrane protein</topology>
    </subcellularLocation>
</comment>
<dbReference type="PANTHER" id="PTHR23350">
    <property type="entry name" value="PEROXISOME ASSEMBLY PROTEIN 10"/>
    <property type="match status" value="1"/>
</dbReference>
<evidence type="ECO:0000256" key="7">
    <source>
        <dbReference type="ARBA" id="ARBA00022593"/>
    </source>
</evidence>
<dbReference type="PROSITE" id="PS00518">
    <property type="entry name" value="ZF_RING_1"/>
    <property type="match status" value="1"/>
</dbReference>
<dbReference type="AlphaFoldDB" id="A0A0C3BAI0"/>
<dbReference type="Gene3D" id="3.30.40.10">
    <property type="entry name" value="Zinc/RING finger domain, C3HC4 (zinc finger)"/>
    <property type="match status" value="1"/>
</dbReference>
<evidence type="ECO:0000256" key="12">
    <source>
        <dbReference type="ARBA" id="ARBA00022786"/>
    </source>
</evidence>
<gene>
    <name evidence="21" type="ORF">M408DRAFT_306903</name>
</gene>
<dbReference type="GO" id="GO:0016567">
    <property type="term" value="P:protein ubiquitination"/>
    <property type="evidence" value="ECO:0007669"/>
    <property type="project" value="UniProtKB-ARBA"/>
</dbReference>
<keyword evidence="17" id="KW-0576">Peroxisome</keyword>
<dbReference type="Proteomes" id="UP000054097">
    <property type="component" value="Unassembled WGS sequence"/>
</dbReference>
<evidence type="ECO:0000256" key="18">
    <source>
        <dbReference type="ARBA" id="ARBA00041230"/>
    </source>
</evidence>
<evidence type="ECO:0000256" key="9">
    <source>
        <dbReference type="ARBA" id="ARBA00022692"/>
    </source>
</evidence>
<keyword evidence="16" id="KW-0472">Membrane</keyword>
<evidence type="ECO:0000256" key="2">
    <source>
        <dbReference type="ARBA" id="ARBA00004585"/>
    </source>
</evidence>
<dbReference type="Pfam" id="PF04757">
    <property type="entry name" value="Pex2_Pex12"/>
    <property type="match status" value="1"/>
</dbReference>
<proteinExistence type="inferred from homology"/>
<evidence type="ECO:0000256" key="6">
    <source>
        <dbReference type="ARBA" id="ARBA00022448"/>
    </source>
</evidence>
<evidence type="ECO:0000256" key="16">
    <source>
        <dbReference type="ARBA" id="ARBA00023136"/>
    </source>
</evidence>
<keyword evidence="8" id="KW-0808">Transferase</keyword>
<keyword evidence="15" id="KW-1133">Transmembrane helix</keyword>
<keyword evidence="11 19" id="KW-0863">Zinc-finger</keyword>
<dbReference type="InterPro" id="IPR025654">
    <property type="entry name" value="PEX2/10"/>
</dbReference>
<dbReference type="InterPro" id="IPR017907">
    <property type="entry name" value="Znf_RING_CS"/>
</dbReference>
<evidence type="ECO:0000259" key="20">
    <source>
        <dbReference type="PROSITE" id="PS50089"/>
    </source>
</evidence>
<dbReference type="InterPro" id="IPR006845">
    <property type="entry name" value="Pex_N"/>
</dbReference>
<evidence type="ECO:0000256" key="13">
    <source>
        <dbReference type="ARBA" id="ARBA00022833"/>
    </source>
</evidence>
<keyword evidence="6" id="KW-0813">Transport</keyword>
<organism evidence="21 22">
    <name type="scientific">Serendipita vermifera MAFF 305830</name>
    <dbReference type="NCBI Taxonomy" id="933852"/>
    <lineage>
        <taxon>Eukaryota</taxon>
        <taxon>Fungi</taxon>
        <taxon>Dikarya</taxon>
        <taxon>Basidiomycota</taxon>
        <taxon>Agaricomycotina</taxon>
        <taxon>Agaricomycetes</taxon>
        <taxon>Sebacinales</taxon>
        <taxon>Serendipitaceae</taxon>
        <taxon>Serendipita</taxon>
    </lineage>
</organism>
<dbReference type="InterPro" id="IPR013083">
    <property type="entry name" value="Znf_RING/FYVE/PHD"/>
</dbReference>
<dbReference type="InterPro" id="IPR001841">
    <property type="entry name" value="Znf_RING"/>
</dbReference>
<sequence>MPEPQLRIPEFPAGSQAQIIRASQRDSVFVAQLKEDLENVFRNWFGTRRVRQWIGEIEVASHLLYFGMTLGRGQSTLGEEYVDIWPNSGNGFPSKMLRLMLVVIPILPAYILSEGRLSSSGILQRLPILHTLLSVAPQLLTLAYSINLAIFYLRGKYHTLTQRLLRTSYISTIPPNPNVRPPSYALLGVLLLARIAYKSYRELLRKTQESRQNLQLSEKALGKLPDQGEKTRALQPPVTEGPYIDFTPVADILSRRLVEEDLDVDRALNDKHTILDVTSLPDEARSSRKCTLCLEERTAPTSTDCGHIFCWTCIYGWGKEKPECPLCRQALDLKSLAPVYNL</sequence>
<reference evidence="22" key="2">
    <citation type="submission" date="2015-01" db="EMBL/GenBank/DDBJ databases">
        <title>Evolutionary Origins and Diversification of the Mycorrhizal Mutualists.</title>
        <authorList>
            <consortium name="DOE Joint Genome Institute"/>
            <consortium name="Mycorrhizal Genomics Consortium"/>
            <person name="Kohler A."/>
            <person name="Kuo A."/>
            <person name="Nagy L.G."/>
            <person name="Floudas D."/>
            <person name="Copeland A."/>
            <person name="Barry K.W."/>
            <person name="Cichocki N."/>
            <person name="Veneault-Fourrey C."/>
            <person name="LaButti K."/>
            <person name="Lindquist E.A."/>
            <person name="Lipzen A."/>
            <person name="Lundell T."/>
            <person name="Morin E."/>
            <person name="Murat C."/>
            <person name="Riley R."/>
            <person name="Ohm R."/>
            <person name="Sun H."/>
            <person name="Tunlid A."/>
            <person name="Henrissat B."/>
            <person name="Grigoriev I.V."/>
            <person name="Hibbett D.S."/>
            <person name="Martin F."/>
        </authorList>
    </citation>
    <scope>NUCLEOTIDE SEQUENCE [LARGE SCALE GENOMIC DNA]</scope>
    <source>
        <strain evidence="22">MAFF 305830</strain>
    </source>
</reference>
<dbReference type="SMART" id="SM00184">
    <property type="entry name" value="RING"/>
    <property type="match status" value="1"/>
</dbReference>
<evidence type="ECO:0000256" key="5">
    <source>
        <dbReference type="ARBA" id="ARBA00012483"/>
    </source>
</evidence>
<feature type="domain" description="RING-type" evidence="20">
    <location>
        <begin position="290"/>
        <end position="328"/>
    </location>
</feature>
<dbReference type="HOGENOM" id="CLU_041707_1_1_1"/>
<keyword evidence="12" id="KW-0833">Ubl conjugation pathway</keyword>
<comment type="catalytic activity">
    <reaction evidence="1">
        <text>S-ubiquitinyl-[E2 ubiquitin-conjugating enzyme]-L-cysteine + [acceptor protein]-L-lysine = [E2 ubiquitin-conjugating enzyme]-L-cysteine + N(6)-ubiquitinyl-[acceptor protein]-L-lysine.</text>
        <dbReference type="EC" id="2.3.2.27"/>
    </reaction>
</comment>
<keyword evidence="9" id="KW-0812">Transmembrane</keyword>
<evidence type="ECO:0000256" key="3">
    <source>
        <dbReference type="ARBA" id="ARBA00004906"/>
    </source>
</evidence>
<evidence type="ECO:0000256" key="15">
    <source>
        <dbReference type="ARBA" id="ARBA00022989"/>
    </source>
</evidence>
<name>A0A0C3BAI0_SERVB</name>
<dbReference type="EC" id="2.3.2.27" evidence="5"/>
<dbReference type="GO" id="GO:0008270">
    <property type="term" value="F:zinc ion binding"/>
    <property type="evidence" value="ECO:0007669"/>
    <property type="project" value="UniProtKB-KW"/>
</dbReference>
<evidence type="ECO:0000256" key="14">
    <source>
        <dbReference type="ARBA" id="ARBA00022927"/>
    </source>
</evidence>
<evidence type="ECO:0000256" key="11">
    <source>
        <dbReference type="ARBA" id="ARBA00022771"/>
    </source>
</evidence>
<evidence type="ECO:0000256" key="10">
    <source>
        <dbReference type="ARBA" id="ARBA00022723"/>
    </source>
</evidence>
<evidence type="ECO:0000256" key="19">
    <source>
        <dbReference type="PROSITE-ProRule" id="PRU00175"/>
    </source>
</evidence>
<dbReference type="SUPFAM" id="SSF57850">
    <property type="entry name" value="RING/U-box"/>
    <property type="match status" value="1"/>
</dbReference>
<keyword evidence="22" id="KW-1185">Reference proteome</keyword>
<protein>
    <recommendedName>
        <fullName evidence="5">RING-type E3 ubiquitin transferase</fullName>
        <ecNumber evidence="5">2.3.2.27</ecNumber>
    </recommendedName>
    <alternativeName>
        <fullName evidence="18">Peroxin-10</fullName>
    </alternativeName>
</protein>
<comment type="pathway">
    <text evidence="3">Protein modification; protein ubiquitination.</text>
</comment>
<keyword evidence="10" id="KW-0479">Metal-binding</keyword>
<evidence type="ECO:0000313" key="21">
    <source>
        <dbReference type="EMBL" id="KIM29089.1"/>
    </source>
</evidence>
<comment type="similarity">
    <text evidence="4">Belongs to the pex2/pex10/pex12 family.</text>
</comment>
<keyword evidence="14" id="KW-0653">Protein transport</keyword>
<evidence type="ECO:0000313" key="22">
    <source>
        <dbReference type="Proteomes" id="UP000054097"/>
    </source>
</evidence>
<keyword evidence="7" id="KW-0962">Peroxisome biogenesis</keyword>
<dbReference type="GO" id="GO:0005778">
    <property type="term" value="C:peroxisomal membrane"/>
    <property type="evidence" value="ECO:0007669"/>
    <property type="project" value="UniProtKB-SubCell"/>
</dbReference>
<evidence type="ECO:0000256" key="1">
    <source>
        <dbReference type="ARBA" id="ARBA00000900"/>
    </source>
</evidence>